<gene>
    <name evidence="1" type="ORF">CAAU_0595</name>
</gene>
<dbReference type="EMBL" id="CAKP01000024">
    <property type="protein sequence ID" value="CCJ32679.1"/>
    <property type="molecule type" value="Genomic_DNA"/>
</dbReference>
<organism evidence="1 2">
    <name type="scientific">Caloramator australicus RC3</name>
    <dbReference type="NCBI Taxonomy" id="857293"/>
    <lineage>
        <taxon>Bacteria</taxon>
        <taxon>Bacillati</taxon>
        <taxon>Bacillota</taxon>
        <taxon>Clostridia</taxon>
        <taxon>Eubacteriales</taxon>
        <taxon>Clostridiaceae</taxon>
        <taxon>Caloramator</taxon>
    </lineage>
</organism>
<reference evidence="1 2" key="1">
    <citation type="journal article" date="2011" name="J. Bacteriol.">
        <title>Draft genome sequence of Caloramator australicus strain RC3T, a thermoanaerobe from the Great Artesian Basin of Australia.</title>
        <authorList>
            <person name="Ogg C.D."/>
            <person name="Patel B.K.C."/>
        </authorList>
    </citation>
    <scope>NUCLEOTIDE SEQUENCE [LARGE SCALE GENOMIC DNA]</scope>
    <source>
        <strain evidence="1 2">RC3</strain>
    </source>
</reference>
<dbReference type="STRING" id="857293.CAAU_0595"/>
<evidence type="ECO:0000313" key="1">
    <source>
        <dbReference type="EMBL" id="CCJ32679.1"/>
    </source>
</evidence>
<protein>
    <submittedName>
        <fullName evidence="1">Uncharacterized protein</fullName>
    </submittedName>
</protein>
<proteinExistence type="predicted"/>
<evidence type="ECO:0000313" key="2">
    <source>
        <dbReference type="Proteomes" id="UP000007652"/>
    </source>
</evidence>
<comment type="caution">
    <text evidence="1">The sequence shown here is derived from an EMBL/GenBank/DDBJ whole genome shotgun (WGS) entry which is preliminary data.</text>
</comment>
<dbReference type="AlphaFoldDB" id="I7K541"/>
<name>I7K541_9CLOT</name>
<sequence length="248" mass="29515">MAKSIINPTITIEEGKIHINFFLKNNASKIRLKERRNYMGERFLRPDEALKVDSAYVEWQIGYDTKVKKDGDYKVQHLEGDNYLYIRERNGQRVKKYPAELMVIIKYALDLGFLRTSDIERIINLTEEIYESKNYLDNFPILGEKTDMVLFDEFKIFKRILPLAILEDKDYFIEMERKQMQLAAGYQSMIYVCPYFKILKKKQENIYAWIADENNINIFEKVLISFALASEQHNKDIRELLEIILKNI</sequence>
<dbReference type="OrthoDB" id="1952049at2"/>
<dbReference type="RefSeq" id="WP_008907958.1">
    <property type="nucleotide sequence ID" value="NZ_CAKP01000024.1"/>
</dbReference>
<accession>I7K541</accession>
<dbReference type="Proteomes" id="UP000007652">
    <property type="component" value="Unassembled WGS sequence"/>
</dbReference>
<keyword evidence="2" id="KW-1185">Reference proteome</keyword>